<protein>
    <recommendedName>
        <fullName evidence="3">LamG-like jellyroll fold domain-containing protein</fullName>
    </recommendedName>
</protein>
<evidence type="ECO:0008006" key="3">
    <source>
        <dbReference type="Google" id="ProtNLM"/>
    </source>
</evidence>
<organism evidence="1 2">
    <name type="scientific">Paenibacillus contaminans</name>
    <dbReference type="NCBI Taxonomy" id="450362"/>
    <lineage>
        <taxon>Bacteria</taxon>
        <taxon>Bacillati</taxon>
        <taxon>Bacillota</taxon>
        <taxon>Bacilli</taxon>
        <taxon>Bacillales</taxon>
        <taxon>Paenibacillaceae</taxon>
        <taxon>Paenibacillus</taxon>
    </lineage>
</organism>
<sequence length="536" mass="59548">MIEMKKTGTETSHATTSRVGYWPLREGSHDASSNQNHGQAEAVQFQDGAVFDGQQSVIVLPDSALTNGANPFTLSMEFEIDDERGTLPGGLISRYTEEQMTGWHLSALTQAGVTTTQSNWRNLQFGWSLPEAAEQWRDRGTPGNSRLICALCVYDGSLYAGVFDDASDNKGHVYKLGEYEEWIDCGNPDDSNSVYSLVEYKGKLYASTMCYKASGSSLPASPNLEPGGRIYRYEGGQTWSLFADVPGSDSVLSMTVYQGKLLAMSFYTPGVYAFDENGTCEELGAPGPEGKTRTMTMAPYRERLYIGCNELQGVYSRTLDEDWVYEGSVDPCHQVYCFAVYHNRLLMGIWPEARMHRYEGDQQWSDYGLMGSELEVMGISMFNGQLYGGTLPAGHVYRYDGDKSWVLSGVLEEPNPDIRYRRVWSMAVYGGELYAGTLPSGKVWSLRKDPLATLDRSVSDGWHRAAITYDLEHISLYLDGELVSSAPIDPSQLSDLVHTPLVLGKGPQSHFSGKIREVELFDNVLSEQEIADLSHR</sequence>
<dbReference type="Proteomes" id="UP000250369">
    <property type="component" value="Unassembled WGS sequence"/>
</dbReference>
<dbReference type="Pfam" id="PF13385">
    <property type="entry name" value="Laminin_G_3"/>
    <property type="match status" value="1"/>
</dbReference>
<dbReference type="AlphaFoldDB" id="A0A329LRK7"/>
<evidence type="ECO:0000313" key="1">
    <source>
        <dbReference type="EMBL" id="RAV10108.1"/>
    </source>
</evidence>
<dbReference type="InterPro" id="IPR013320">
    <property type="entry name" value="ConA-like_dom_sf"/>
</dbReference>
<accession>A0A329LRK7</accession>
<dbReference type="EMBL" id="QMFB01000045">
    <property type="protein sequence ID" value="RAV10108.1"/>
    <property type="molecule type" value="Genomic_DNA"/>
</dbReference>
<reference evidence="1 2" key="1">
    <citation type="journal article" date="2009" name="Int. J. Syst. Evol. Microbiol.">
        <title>Paenibacillus contaminans sp. nov., isolated from a contaminated laboratory plate.</title>
        <authorList>
            <person name="Chou J.H."/>
            <person name="Lee J.H."/>
            <person name="Lin M.C."/>
            <person name="Chang P.S."/>
            <person name="Arun A.B."/>
            <person name="Young C.C."/>
            <person name="Chen W.M."/>
        </authorList>
    </citation>
    <scope>NUCLEOTIDE SEQUENCE [LARGE SCALE GENOMIC DNA]</scope>
    <source>
        <strain evidence="1 2">CKOBP-6</strain>
    </source>
</reference>
<comment type="caution">
    <text evidence="1">The sequence shown here is derived from an EMBL/GenBank/DDBJ whole genome shotgun (WGS) entry which is preliminary data.</text>
</comment>
<name>A0A329LRK7_9BACL</name>
<dbReference type="SUPFAM" id="SSF49899">
    <property type="entry name" value="Concanavalin A-like lectins/glucanases"/>
    <property type="match status" value="2"/>
</dbReference>
<proteinExistence type="predicted"/>
<gene>
    <name evidence="1" type="ORF">DQG23_38320</name>
</gene>
<dbReference type="SUPFAM" id="SSF63825">
    <property type="entry name" value="YWTD domain"/>
    <property type="match status" value="1"/>
</dbReference>
<keyword evidence="2" id="KW-1185">Reference proteome</keyword>
<evidence type="ECO:0000313" key="2">
    <source>
        <dbReference type="Proteomes" id="UP000250369"/>
    </source>
</evidence>
<dbReference type="Gene3D" id="2.60.120.200">
    <property type="match status" value="2"/>
</dbReference>